<dbReference type="GO" id="GO:0070677">
    <property type="term" value="F:rRNA (cytosine-2'-O-)-methyltransferase activity"/>
    <property type="evidence" value="ECO:0007669"/>
    <property type="project" value="UniProtKB-UniRule"/>
</dbReference>
<dbReference type="NCBIfam" id="TIGR00096">
    <property type="entry name" value="16S rRNA (cytidine(1402)-2'-O)-methyltransferase"/>
    <property type="match status" value="1"/>
</dbReference>
<evidence type="ECO:0000256" key="4">
    <source>
        <dbReference type="ARBA" id="ARBA00022679"/>
    </source>
</evidence>
<evidence type="ECO:0000259" key="8">
    <source>
        <dbReference type="Pfam" id="PF23016"/>
    </source>
</evidence>
<dbReference type="HAMAP" id="MF_01877">
    <property type="entry name" value="16SrRNA_methyltr_I"/>
    <property type="match status" value="1"/>
</dbReference>
<dbReference type="FunFam" id="3.30.950.10:FF:000002">
    <property type="entry name" value="Ribosomal RNA small subunit methyltransferase I"/>
    <property type="match status" value="1"/>
</dbReference>
<dbReference type="Gene3D" id="3.30.950.10">
    <property type="entry name" value="Methyltransferase, Cobalt-precorrin-4 Transmethylase, Domain 2"/>
    <property type="match status" value="1"/>
</dbReference>
<comment type="catalytic activity">
    <reaction evidence="6">
        <text>cytidine(1402) in 16S rRNA + S-adenosyl-L-methionine = 2'-O-methylcytidine(1402) in 16S rRNA + S-adenosyl-L-homocysteine + H(+)</text>
        <dbReference type="Rhea" id="RHEA:42924"/>
        <dbReference type="Rhea" id="RHEA-COMP:10285"/>
        <dbReference type="Rhea" id="RHEA-COMP:10286"/>
        <dbReference type="ChEBI" id="CHEBI:15378"/>
        <dbReference type="ChEBI" id="CHEBI:57856"/>
        <dbReference type="ChEBI" id="CHEBI:59789"/>
        <dbReference type="ChEBI" id="CHEBI:74495"/>
        <dbReference type="ChEBI" id="CHEBI:82748"/>
        <dbReference type="EC" id="2.1.1.198"/>
    </reaction>
</comment>
<evidence type="ECO:0000256" key="1">
    <source>
        <dbReference type="ARBA" id="ARBA00022490"/>
    </source>
</evidence>
<keyword evidence="3 6" id="KW-0489">Methyltransferase</keyword>
<protein>
    <recommendedName>
        <fullName evidence="6">Ribosomal RNA small subunit methyltransferase I</fullName>
        <ecNumber evidence="6">2.1.1.198</ecNumber>
    </recommendedName>
    <alternativeName>
        <fullName evidence="6">16S rRNA 2'-O-ribose C1402 methyltransferase</fullName>
    </alternativeName>
    <alternativeName>
        <fullName evidence="6">rRNA (cytidine-2'-O-)-methyltransferase RsmI</fullName>
    </alternativeName>
</protein>
<dbReference type="EMBL" id="CZBE01000013">
    <property type="protein sequence ID" value="CUP83370.1"/>
    <property type="molecule type" value="Genomic_DNA"/>
</dbReference>
<dbReference type="Gene3D" id="3.40.1010.10">
    <property type="entry name" value="Cobalt-precorrin-4 Transmethylase, Domain 1"/>
    <property type="match status" value="1"/>
</dbReference>
<dbReference type="CDD" id="cd11648">
    <property type="entry name" value="RsmI"/>
    <property type="match status" value="1"/>
</dbReference>
<dbReference type="InterPro" id="IPR008189">
    <property type="entry name" value="rRNA_ssu_MeTfrase_I"/>
</dbReference>
<reference evidence="9 11" key="1">
    <citation type="submission" date="2015-09" db="EMBL/GenBank/DDBJ databases">
        <authorList>
            <consortium name="Pathogen Informatics"/>
        </authorList>
    </citation>
    <scope>NUCLEOTIDE SEQUENCE [LARGE SCALE GENOMIC DNA]</scope>
    <source>
        <strain evidence="9 11">2789STDY5834939</strain>
    </source>
</reference>
<keyword evidence="2 6" id="KW-0698">rRNA processing</keyword>
<evidence type="ECO:0000313" key="9">
    <source>
        <dbReference type="EMBL" id="CUP83370.1"/>
    </source>
</evidence>
<gene>
    <name evidence="6 9" type="primary">rsmI</name>
    <name evidence="10" type="ORF">DXC40_14315</name>
    <name evidence="9" type="ORF">ERS852551_02106</name>
</gene>
<dbReference type="PANTHER" id="PTHR46111">
    <property type="entry name" value="RIBOSOMAL RNA SMALL SUBUNIT METHYLTRANSFERASE I"/>
    <property type="match status" value="1"/>
</dbReference>
<feature type="domain" description="RsmI HTH" evidence="8">
    <location>
        <begin position="235"/>
        <end position="276"/>
    </location>
</feature>
<evidence type="ECO:0000313" key="11">
    <source>
        <dbReference type="Proteomes" id="UP000095765"/>
    </source>
</evidence>
<dbReference type="GO" id="GO:0005737">
    <property type="term" value="C:cytoplasm"/>
    <property type="evidence" value="ECO:0007669"/>
    <property type="project" value="UniProtKB-SubCell"/>
</dbReference>
<dbReference type="InterPro" id="IPR000878">
    <property type="entry name" value="4pyrrol_Mease"/>
</dbReference>
<dbReference type="InterPro" id="IPR053910">
    <property type="entry name" value="RsmI_HTH"/>
</dbReference>
<accession>A0A174RK96</accession>
<comment type="subcellular location">
    <subcellularLocation>
        <location evidence="6">Cytoplasm</location>
    </subcellularLocation>
</comment>
<dbReference type="InterPro" id="IPR014777">
    <property type="entry name" value="4pyrrole_Mease_sub1"/>
</dbReference>
<dbReference type="PANTHER" id="PTHR46111:SF1">
    <property type="entry name" value="RIBOSOMAL RNA SMALL SUBUNIT METHYLTRANSFERASE I"/>
    <property type="match status" value="1"/>
</dbReference>
<dbReference type="Pfam" id="PF00590">
    <property type="entry name" value="TP_methylase"/>
    <property type="match status" value="1"/>
</dbReference>
<dbReference type="EMBL" id="QVME01000009">
    <property type="protein sequence ID" value="RGE66095.1"/>
    <property type="molecule type" value="Genomic_DNA"/>
</dbReference>
<sequence>MAGKLYVVGTPIGNLGDLSPRAAETLRAVDFIAAEDTRVTLKLLNRFEIKKPMVSYYEHNLRERGQMILTRILDGEDCAIVTDAGMPCISDPGEDLVRLCAENGVETVVVPGPSAAVAALAVSGLSTARFSFEGFLSVKRSSRMEHLEQARTQTATMIFYEAPHKLCATLRDMLSAFGDRRVTLARELTKLHEQVHRTTLAQAVQYYEENPPRGEFVLIVEGARPARDEAAGFDEAVGMLLERAQQGAPLSQAARDIAKQTGHPKGALYKAALKQRGPAGDEDL</sequence>
<evidence type="ECO:0000256" key="6">
    <source>
        <dbReference type="HAMAP-Rule" id="MF_01877"/>
    </source>
</evidence>
<dbReference type="Proteomes" id="UP000095765">
    <property type="component" value="Unassembled WGS sequence"/>
</dbReference>
<dbReference type="FunFam" id="3.40.1010.10:FF:000007">
    <property type="entry name" value="Ribosomal RNA small subunit methyltransferase I"/>
    <property type="match status" value="1"/>
</dbReference>
<evidence type="ECO:0000256" key="5">
    <source>
        <dbReference type="ARBA" id="ARBA00022691"/>
    </source>
</evidence>
<keyword evidence="4 6" id="KW-0808">Transferase</keyword>
<comment type="similarity">
    <text evidence="6">Belongs to the methyltransferase superfamily. RsmI family.</text>
</comment>
<proteinExistence type="inferred from homology"/>
<dbReference type="OrthoDB" id="9809084at2"/>
<dbReference type="EC" id="2.1.1.198" evidence="6"/>
<evidence type="ECO:0000259" key="7">
    <source>
        <dbReference type="Pfam" id="PF00590"/>
    </source>
</evidence>
<dbReference type="AlphaFoldDB" id="A0A174RK96"/>
<dbReference type="SUPFAM" id="SSF53790">
    <property type="entry name" value="Tetrapyrrole methylase"/>
    <property type="match status" value="1"/>
</dbReference>
<evidence type="ECO:0000256" key="2">
    <source>
        <dbReference type="ARBA" id="ARBA00022552"/>
    </source>
</evidence>
<evidence type="ECO:0000313" key="10">
    <source>
        <dbReference type="EMBL" id="RGE66095.1"/>
    </source>
</evidence>
<evidence type="ECO:0000256" key="3">
    <source>
        <dbReference type="ARBA" id="ARBA00022603"/>
    </source>
</evidence>
<organism evidence="9 11">
    <name type="scientific">Anaerotruncus colihominis</name>
    <dbReference type="NCBI Taxonomy" id="169435"/>
    <lineage>
        <taxon>Bacteria</taxon>
        <taxon>Bacillati</taxon>
        <taxon>Bacillota</taxon>
        <taxon>Clostridia</taxon>
        <taxon>Eubacteriales</taxon>
        <taxon>Oscillospiraceae</taxon>
        <taxon>Anaerotruncus</taxon>
    </lineage>
</organism>
<dbReference type="RefSeq" id="WP_055245342.1">
    <property type="nucleotide sequence ID" value="NZ_CABIWA010000029.1"/>
</dbReference>
<keyword evidence="5 6" id="KW-0949">S-adenosyl-L-methionine</keyword>
<dbReference type="InterPro" id="IPR035996">
    <property type="entry name" value="4pyrrol_Methylase_sf"/>
</dbReference>
<name>A0A174RK96_9FIRM</name>
<dbReference type="Proteomes" id="UP000260828">
    <property type="component" value="Unassembled WGS sequence"/>
</dbReference>
<feature type="domain" description="Tetrapyrrole methylase" evidence="7">
    <location>
        <begin position="4"/>
        <end position="203"/>
    </location>
</feature>
<dbReference type="PIRSF" id="PIRSF005917">
    <property type="entry name" value="MTase_YraL"/>
    <property type="match status" value="1"/>
</dbReference>
<dbReference type="InterPro" id="IPR014776">
    <property type="entry name" value="4pyrrole_Mease_sub2"/>
</dbReference>
<evidence type="ECO:0000313" key="12">
    <source>
        <dbReference type="Proteomes" id="UP000260828"/>
    </source>
</evidence>
<keyword evidence="1 6" id="KW-0963">Cytoplasm</keyword>
<comment type="function">
    <text evidence="6">Catalyzes the 2'-O-methylation of the ribose of cytidine 1402 (C1402) in 16S rRNA.</text>
</comment>
<dbReference type="Pfam" id="PF23016">
    <property type="entry name" value="RsmI_C"/>
    <property type="match status" value="1"/>
</dbReference>
<reference evidence="10 12" key="2">
    <citation type="submission" date="2018-08" db="EMBL/GenBank/DDBJ databases">
        <title>A genome reference for cultivated species of the human gut microbiota.</title>
        <authorList>
            <person name="Zou Y."/>
            <person name="Xue W."/>
            <person name="Luo G."/>
        </authorList>
    </citation>
    <scope>NUCLEOTIDE SEQUENCE [LARGE SCALE GENOMIC DNA]</scope>
    <source>
        <strain evidence="10 12">TF05-12AC</strain>
    </source>
</reference>